<dbReference type="RefSeq" id="WP_103051866.1">
    <property type="nucleotide sequence ID" value="NZ_POWF01000003.1"/>
</dbReference>
<dbReference type="Proteomes" id="UP000236641">
    <property type="component" value="Unassembled WGS sequence"/>
</dbReference>
<comment type="caution">
    <text evidence="1">The sequence shown here is derived from an EMBL/GenBank/DDBJ whole genome shotgun (WGS) entry which is preliminary data.</text>
</comment>
<dbReference type="EMBL" id="POWF01000003">
    <property type="protein sequence ID" value="PNQ73342.1"/>
    <property type="molecule type" value="Genomic_DNA"/>
</dbReference>
<evidence type="ECO:0000313" key="1">
    <source>
        <dbReference type="EMBL" id="PNQ73342.1"/>
    </source>
</evidence>
<accession>A0A2K1DZ87</accession>
<proteinExistence type="predicted"/>
<reference evidence="1 2" key="1">
    <citation type="submission" date="2018-01" db="EMBL/GenBank/DDBJ databases">
        <title>The draft genome of Hanstruepera neustonica JCM19743.</title>
        <authorList>
            <person name="He R.-H."/>
            <person name="Du Z.-J."/>
        </authorList>
    </citation>
    <scope>NUCLEOTIDE SEQUENCE [LARGE SCALE GENOMIC DNA]</scope>
    <source>
        <strain evidence="1 2">JCM19743</strain>
    </source>
</reference>
<keyword evidence="2" id="KW-1185">Reference proteome</keyword>
<sequence length="345" mass="39924">MNLKLSFFVTLILSLVAIVSWECYWRYQGLEPNIDDNKNLWANQRAKLENFQANTAIFIGSSRILYDIQLDVWETDTNTKPIMLAVQGASPIPVFKDIVEKTNYNGLLVVGVTPGLFFSTLFPEASPIKRPQSLVDYYYNRTYAQRLNHKLSVPLQKHLAFYRDGDESWDSDVDLKTLLNKIQLKERSEPFYPPFNNFEEITLERHMKMPERMITDTAYANTVKEVWKTLLGGDFPPPEREATTNAFVELAKKFKDKGGQLVLVRCPSSGLFKEAESKGFSRDLFWDELVKKADVKSYHYMDYEQFGNLNLPEWSHLSTEDARFFTAELIKIMKEDGISFNSKTN</sequence>
<gene>
    <name evidence="1" type="ORF">C1T31_07435</name>
</gene>
<dbReference type="OrthoDB" id="581689at2"/>
<organism evidence="1 2">
    <name type="scientific">Hanstruepera neustonica</name>
    <dbReference type="NCBI Taxonomy" id="1445657"/>
    <lineage>
        <taxon>Bacteria</taxon>
        <taxon>Pseudomonadati</taxon>
        <taxon>Bacteroidota</taxon>
        <taxon>Flavobacteriia</taxon>
        <taxon>Flavobacteriales</taxon>
        <taxon>Flavobacteriaceae</taxon>
        <taxon>Hanstruepera</taxon>
    </lineage>
</organism>
<name>A0A2K1DZ87_9FLAO</name>
<dbReference type="AlphaFoldDB" id="A0A2K1DZ87"/>
<evidence type="ECO:0000313" key="2">
    <source>
        <dbReference type="Proteomes" id="UP000236641"/>
    </source>
</evidence>
<protein>
    <submittedName>
        <fullName evidence="1">Uncharacterized protein</fullName>
    </submittedName>
</protein>